<comment type="catalytic activity">
    <reaction evidence="8 10">
        <text>dITP + H2O = dIMP + diphosphate + H(+)</text>
        <dbReference type="Rhea" id="RHEA:28342"/>
        <dbReference type="ChEBI" id="CHEBI:15377"/>
        <dbReference type="ChEBI" id="CHEBI:15378"/>
        <dbReference type="ChEBI" id="CHEBI:33019"/>
        <dbReference type="ChEBI" id="CHEBI:61194"/>
        <dbReference type="ChEBI" id="CHEBI:61382"/>
        <dbReference type="EC" id="3.6.1.66"/>
    </reaction>
</comment>
<accession>A0AB36DM21</accession>
<reference evidence="12 13" key="1">
    <citation type="journal article" date="2016" name="Genome Biol. Evol.">
        <title>Comparative Genomic Analyses of the Moraxella catarrhalis Serosensitive and Seroresistant Lineages Demonstrate Their Independent Evolution.</title>
        <authorList>
            <person name="Earl J.P."/>
            <person name="de Vries S.P."/>
            <person name="Ahmed A."/>
            <person name="Powell E."/>
            <person name="Schultz M.P."/>
            <person name="Hermans P.W."/>
            <person name="Hill D.J."/>
            <person name="Zhou Z."/>
            <person name="Constantinidou C.I."/>
            <person name="Hu F.Z."/>
            <person name="Bootsma H.J."/>
            <person name="Ehrlich G.D."/>
        </authorList>
    </citation>
    <scope>NUCLEOTIDE SEQUENCE [LARGE SCALE GENOMIC DNA]</scope>
    <source>
        <strain evidence="12 13">F23</strain>
    </source>
</reference>
<evidence type="ECO:0000256" key="4">
    <source>
        <dbReference type="ARBA" id="ARBA00022741"/>
    </source>
</evidence>
<feature type="binding site" evidence="10">
    <location>
        <begin position="178"/>
        <end position="181"/>
    </location>
    <ligand>
        <name>substrate</name>
    </ligand>
</feature>
<evidence type="ECO:0000256" key="11">
    <source>
        <dbReference type="RuleBase" id="RU003781"/>
    </source>
</evidence>
<evidence type="ECO:0000256" key="10">
    <source>
        <dbReference type="HAMAP-Rule" id="MF_01405"/>
    </source>
</evidence>
<comment type="catalytic activity">
    <reaction evidence="10">
        <text>ITP + H2O = IMP + diphosphate + H(+)</text>
        <dbReference type="Rhea" id="RHEA:29399"/>
        <dbReference type="ChEBI" id="CHEBI:15377"/>
        <dbReference type="ChEBI" id="CHEBI:15378"/>
        <dbReference type="ChEBI" id="CHEBI:33019"/>
        <dbReference type="ChEBI" id="CHEBI:58053"/>
        <dbReference type="ChEBI" id="CHEBI:61402"/>
        <dbReference type="EC" id="3.6.1.66"/>
    </reaction>
</comment>
<evidence type="ECO:0000256" key="9">
    <source>
        <dbReference type="ARBA" id="ARBA00052017"/>
    </source>
</evidence>
<feature type="binding site" evidence="10">
    <location>
        <position position="201"/>
    </location>
    <ligand>
        <name>substrate</name>
    </ligand>
</feature>
<dbReference type="Gene3D" id="3.90.950.10">
    <property type="match status" value="1"/>
</dbReference>
<evidence type="ECO:0000256" key="7">
    <source>
        <dbReference type="ARBA" id="ARBA00023080"/>
    </source>
</evidence>
<comment type="caution">
    <text evidence="10">Lacks conserved residue(s) required for the propagation of feature annotation.</text>
</comment>
<comment type="function">
    <text evidence="10">Pyrophosphatase that catalyzes the hydrolysis of nucleoside triphosphates to their monophosphate derivatives, with a high preference for the non-canonical purine nucleotides XTP (xanthosine triphosphate), dITP (deoxyinosine triphosphate) and ITP. Seems to function as a house-cleaning enzyme that removes non-canonical purine nucleotides from the nucleotide pool, thus preventing their incorporation into DNA/RNA and avoiding chromosomal lesions.</text>
</comment>
<dbReference type="GO" id="GO:0009117">
    <property type="term" value="P:nucleotide metabolic process"/>
    <property type="evidence" value="ECO:0007669"/>
    <property type="project" value="UniProtKB-KW"/>
</dbReference>
<evidence type="ECO:0000256" key="6">
    <source>
        <dbReference type="ARBA" id="ARBA00022842"/>
    </source>
</evidence>
<keyword evidence="5 10" id="KW-0378">Hydrolase</keyword>
<dbReference type="Proteomes" id="UP000078295">
    <property type="component" value="Unassembled WGS sequence"/>
</dbReference>
<feature type="binding site" evidence="10">
    <location>
        <position position="92"/>
    </location>
    <ligand>
        <name>Mg(2+)</name>
        <dbReference type="ChEBI" id="CHEBI:18420"/>
    </ligand>
</feature>
<gene>
    <name evidence="12" type="ORF">AO370_1717</name>
</gene>
<dbReference type="HAMAP" id="MF_01405">
    <property type="entry name" value="Non_canon_purine_NTPase"/>
    <property type="match status" value="1"/>
</dbReference>
<dbReference type="EC" id="3.6.1.66" evidence="10"/>
<evidence type="ECO:0000256" key="8">
    <source>
        <dbReference type="ARBA" id="ARBA00051875"/>
    </source>
</evidence>
<evidence type="ECO:0000313" key="13">
    <source>
        <dbReference type="Proteomes" id="UP000078295"/>
    </source>
</evidence>
<dbReference type="GO" id="GO:0017111">
    <property type="term" value="F:ribonucleoside triphosphate phosphatase activity"/>
    <property type="evidence" value="ECO:0007669"/>
    <property type="project" value="InterPro"/>
</dbReference>
<dbReference type="GO" id="GO:0046872">
    <property type="term" value="F:metal ion binding"/>
    <property type="evidence" value="ECO:0007669"/>
    <property type="project" value="UniProtKB-KW"/>
</dbReference>
<dbReference type="EMBL" id="LXHQ01000046">
    <property type="protein sequence ID" value="OAV23059.1"/>
    <property type="molecule type" value="Genomic_DNA"/>
</dbReference>
<dbReference type="GO" id="GO:0035870">
    <property type="term" value="F:dITP diphosphatase activity"/>
    <property type="evidence" value="ECO:0007669"/>
    <property type="project" value="UniProtKB-UniRule"/>
</dbReference>
<dbReference type="SUPFAM" id="SSF52972">
    <property type="entry name" value="ITPase-like"/>
    <property type="match status" value="1"/>
</dbReference>
<comment type="catalytic activity">
    <reaction evidence="9 10">
        <text>XTP + H2O = XMP + diphosphate + H(+)</text>
        <dbReference type="Rhea" id="RHEA:28610"/>
        <dbReference type="ChEBI" id="CHEBI:15377"/>
        <dbReference type="ChEBI" id="CHEBI:15378"/>
        <dbReference type="ChEBI" id="CHEBI:33019"/>
        <dbReference type="ChEBI" id="CHEBI:57464"/>
        <dbReference type="ChEBI" id="CHEBI:61314"/>
        <dbReference type="EC" id="3.6.1.66"/>
    </reaction>
</comment>
<dbReference type="GO" id="GO:0005829">
    <property type="term" value="C:cytosol"/>
    <property type="evidence" value="ECO:0007669"/>
    <property type="project" value="TreeGrafter"/>
</dbReference>
<dbReference type="GO" id="GO:0000166">
    <property type="term" value="F:nucleotide binding"/>
    <property type="evidence" value="ECO:0007669"/>
    <property type="project" value="UniProtKB-KW"/>
</dbReference>
<evidence type="ECO:0000256" key="5">
    <source>
        <dbReference type="ARBA" id="ARBA00022801"/>
    </source>
</evidence>
<dbReference type="AlphaFoldDB" id="A0AB36DM21"/>
<comment type="caution">
    <text evidence="12">The sequence shown here is derived from an EMBL/GenBank/DDBJ whole genome shotgun (WGS) entry which is preliminary data.</text>
</comment>
<dbReference type="NCBIfam" id="TIGR00042">
    <property type="entry name" value="RdgB/HAM1 family non-canonical purine NTP pyrophosphatase"/>
    <property type="match status" value="1"/>
</dbReference>
<keyword evidence="3 10" id="KW-0479">Metal-binding</keyword>
<evidence type="ECO:0000256" key="1">
    <source>
        <dbReference type="ARBA" id="ARBA00008023"/>
    </source>
</evidence>
<dbReference type="GO" id="GO:0036220">
    <property type="term" value="F:ITP diphosphatase activity"/>
    <property type="evidence" value="ECO:0007669"/>
    <property type="project" value="UniProtKB-UniRule"/>
</dbReference>
<name>A0AB36DM21_MORCA</name>
<keyword evidence="7 10" id="KW-0546">Nucleotide metabolism</keyword>
<comment type="similarity">
    <text evidence="1 10 11">Belongs to the HAM1 NTPase family.</text>
</comment>
<protein>
    <recommendedName>
        <fullName evidence="10">dITP/XTP pyrophosphatase</fullName>
        <ecNumber evidence="10">3.6.1.66</ecNumber>
    </recommendedName>
    <alternativeName>
        <fullName evidence="10">Non-canonical purine NTP pyrophosphatase</fullName>
    </alternativeName>
    <alternativeName>
        <fullName evidence="10">Non-standard purine NTP pyrophosphatase</fullName>
    </alternativeName>
    <alternativeName>
        <fullName evidence="10">Nucleoside-triphosphate diphosphatase</fullName>
    </alternativeName>
    <alternativeName>
        <fullName evidence="10">Nucleoside-triphosphate pyrophosphatase</fullName>
        <shortName evidence="10">NTPase</shortName>
    </alternativeName>
</protein>
<evidence type="ECO:0000256" key="3">
    <source>
        <dbReference type="ARBA" id="ARBA00022723"/>
    </source>
</evidence>
<dbReference type="PANTHER" id="PTHR11067:SF9">
    <property type="entry name" value="INOSINE TRIPHOSPHATE PYROPHOSPHATASE"/>
    <property type="match status" value="1"/>
</dbReference>
<feature type="active site" description="Proton acceptor" evidence="10">
    <location>
        <position position="92"/>
    </location>
</feature>
<evidence type="ECO:0000313" key="12">
    <source>
        <dbReference type="EMBL" id="OAV23059.1"/>
    </source>
</evidence>
<dbReference type="GO" id="GO:0009146">
    <property type="term" value="P:purine nucleoside triphosphate catabolic process"/>
    <property type="evidence" value="ECO:0007669"/>
    <property type="project" value="UniProtKB-UniRule"/>
</dbReference>
<feature type="binding site" evidence="10">
    <location>
        <begin position="29"/>
        <end position="34"/>
    </location>
    <ligand>
        <name>substrate</name>
    </ligand>
</feature>
<keyword evidence="4 10" id="KW-0547">Nucleotide-binding</keyword>
<organism evidence="12 13">
    <name type="scientific">Moraxella catarrhalis</name>
    <name type="common">Branhamella catarrhalis</name>
    <dbReference type="NCBI Taxonomy" id="480"/>
    <lineage>
        <taxon>Bacteria</taxon>
        <taxon>Pseudomonadati</taxon>
        <taxon>Pseudomonadota</taxon>
        <taxon>Gammaproteobacteria</taxon>
        <taxon>Moraxellales</taxon>
        <taxon>Moraxellaceae</taxon>
        <taxon>Moraxella</taxon>
    </lineage>
</organism>
<sequence length="224" mass="24458">MVFDKINQPKQLKPINHKGEMMQKWVLASNNQGKLAEFQALFDEADLGVHIITQGSLGIGDVSEDGKSFIENAIIKARHAAKASGLPAVADDSGLCVPILGNTPGIFSARYAGQHGDDAANNAKLLEQLKPYRSNTPIDAFFVCVLAYVRHGDDPMPLIAIGKWHGEILNEPMGEHGFGYDPLFYIPKLKKSSAQLDRAAKNAISHRASALQDLLCQLKETWLV</sequence>
<dbReference type="FunFam" id="3.90.950.10:FF:000001">
    <property type="entry name" value="dITP/XTP pyrophosphatase"/>
    <property type="match status" value="1"/>
</dbReference>
<keyword evidence="6 10" id="KW-0460">Magnesium</keyword>
<proteinExistence type="inferred from homology"/>
<dbReference type="InterPro" id="IPR020922">
    <property type="entry name" value="dITP/XTP_pyrophosphatase"/>
</dbReference>
<dbReference type="InterPro" id="IPR029001">
    <property type="entry name" value="ITPase-like_fam"/>
</dbReference>
<comment type="subunit">
    <text evidence="2 10">Homodimer.</text>
</comment>
<dbReference type="GO" id="GO:0036222">
    <property type="term" value="F:XTP diphosphatase activity"/>
    <property type="evidence" value="ECO:0007669"/>
    <property type="project" value="UniProtKB-UniRule"/>
</dbReference>
<evidence type="ECO:0000256" key="2">
    <source>
        <dbReference type="ARBA" id="ARBA00011738"/>
    </source>
</evidence>
<dbReference type="InterPro" id="IPR002637">
    <property type="entry name" value="RdgB/HAM1"/>
</dbReference>
<feature type="binding site" evidence="10">
    <location>
        <begin position="206"/>
        <end position="207"/>
    </location>
    <ligand>
        <name>substrate</name>
    </ligand>
</feature>
<dbReference type="CDD" id="cd00515">
    <property type="entry name" value="HAM1"/>
    <property type="match status" value="1"/>
</dbReference>
<dbReference type="PANTHER" id="PTHR11067">
    <property type="entry name" value="INOSINE TRIPHOSPHATE PYROPHOSPHATASE/HAM1 PROTEIN"/>
    <property type="match status" value="1"/>
</dbReference>
<comment type="cofactor">
    <cofactor evidence="10">
        <name>Mg(2+)</name>
        <dbReference type="ChEBI" id="CHEBI:18420"/>
    </cofactor>
    <text evidence="10">Binds 1 Mg(2+) ion per subunit.</text>
</comment>
<feature type="binding site" evidence="10">
    <location>
        <position position="93"/>
    </location>
    <ligand>
        <name>substrate</name>
    </ligand>
</feature>
<dbReference type="Pfam" id="PF01725">
    <property type="entry name" value="Ham1p_like"/>
    <property type="match status" value="1"/>
</dbReference>